<dbReference type="EMBL" id="FOWD01000006">
    <property type="protein sequence ID" value="SFO01634.1"/>
    <property type="molecule type" value="Genomic_DNA"/>
</dbReference>
<dbReference type="OrthoDB" id="2381664at2"/>
<dbReference type="RefSeq" id="WP_091685086.1">
    <property type="nucleotide sequence ID" value="NZ_BAABFM010000013.1"/>
</dbReference>
<proteinExistence type="predicted"/>
<organism evidence="1 2">
    <name type="scientific">Anaerocolumna aminovalerica</name>
    <dbReference type="NCBI Taxonomy" id="1527"/>
    <lineage>
        <taxon>Bacteria</taxon>
        <taxon>Bacillati</taxon>
        <taxon>Bacillota</taxon>
        <taxon>Clostridia</taxon>
        <taxon>Lachnospirales</taxon>
        <taxon>Lachnospiraceae</taxon>
        <taxon>Anaerocolumna</taxon>
    </lineage>
</organism>
<name>A0A1I5DQX3_9FIRM</name>
<dbReference type="AlphaFoldDB" id="A0A1I5DQX3"/>
<dbReference type="STRING" id="1527.SAMN04489757_106146"/>
<gene>
    <name evidence="1" type="ORF">SAMN04489757_106146</name>
</gene>
<evidence type="ECO:0000313" key="2">
    <source>
        <dbReference type="Proteomes" id="UP000198806"/>
    </source>
</evidence>
<dbReference type="Proteomes" id="UP000198806">
    <property type="component" value="Unassembled WGS sequence"/>
</dbReference>
<accession>A0A1I5DQX3</accession>
<evidence type="ECO:0000313" key="1">
    <source>
        <dbReference type="EMBL" id="SFO01634.1"/>
    </source>
</evidence>
<reference evidence="1 2" key="1">
    <citation type="submission" date="2016-10" db="EMBL/GenBank/DDBJ databases">
        <authorList>
            <person name="de Groot N.N."/>
        </authorList>
    </citation>
    <scope>NUCLEOTIDE SEQUENCE [LARGE SCALE GENOMIC DNA]</scope>
    <source>
        <strain evidence="1 2">DSM 1283</strain>
    </source>
</reference>
<sequence>MHKKKVGIIISFIVILFVVFKVGIEVGAATSEPGSAGDPLITKSYLDKRLGESSGAGSGGYKKVTVKKNETLTAGEGSELILYSGNATVKGQGGLINLSSGELFKNGNTVVKYNIFLSPDSNCGIKATTTVTLYIKGNYKIR</sequence>
<keyword evidence="2" id="KW-1185">Reference proteome</keyword>
<protein>
    <submittedName>
        <fullName evidence="1">Uncharacterized protein</fullName>
    </submittedName>
</protein>